<evidence type="ECO:0000313" key="2">
    <source>
        <dbReference type="Proteomes" id="UP001596254"/>
    </source>
</evidence>
<dbReference type="EMBL" id="JBHSSK010000006">
    <property type="protein sequence ID" value="MFC6206265.1"/>
    <property type="molecule type" value="Genomic_DNA"/>
</dbReference>
<protein>
    <submittedName>
        <fullName evidence="1">Uncharacterized protein</fullName>
    </submittedName>
</protein>
<keyword evidence="2" id="KW-1185">Reference proteome</keyword>
<evidence type="ECO:0000313" key="1">
    <source>
        <dbReference type="EMBL" id="MFC6206265.1"/>
    </source>
</evidence>
<accession>A0ABW1SQ58</accession>
<organism evidence="1 2">
    <name type="scientific">Levilactobacillus tongjiangensis</name>
    <dbReference type="NCBI Taxonomy" id="2486023"/>
    <lineage>
        <taxon>Bacteria</taxon>
        <taxon>Bacillati</taxon>
        <taxon>Bacillota</taxon>
        <taxon>Bacilli</taxon>
        <taxon>Lactobacillales</taxon>
        <taxon>Lactobacillaceae</taxon>
        <taxon>Levilactobacillus</taxon>
    </lineage>
</organism>
<reference evidence="2" key="1">
    <citation type="journal article" date="2019" name="Int. J. Syst. Evol. Microbiol.">
        <title>The Global Catalogue of Microorganisms (GCM) 10K type strain sequencing project: providing services to taxonomists for standard genome sequencing and annotation.</title>
        <authorList>
            <consortium name="The Broad Institute Genomics Platform"/>
            <consortium name="The Broad Institute Genome Sequencing Center for Infectious Disease"/>
            <person name="Wu L."/>
            <person name="Ma J."/>
        </authorList>
    </citation>
    <scope>NUCLEOTIDE SEQUENCE [LARGE SCALE GENOMIC DNA]</scope>
    <source>
        <strain evidence="2">CCM 8905</strain>
    </source>
</reference>
<gene>
    <name evidence="1" type="ORF">ACFP1G_02070</name>
</gene>
<name>A0ABW1SQ58_9LACO</name>
<sequence>MTENPLVVEIIKLAANYDQIALHLLSTEKHLTIKSVSNERTDVLVATTWNDKPIVINPANIMYAVPLAR</sequence>
<comment type="caution">
    <text evidence="1">The sequence shown here is derived from an EMBL/GenBank/DDBJ whole genome shotgun (WGS) entry which is preliminary data.</text>
</comment>
<dbReference type="RefSeq" id="WP_125694170.1">
    <property type="nucleotide sequence ID" value="NZ_JBHSSK010000006.1"/>
</dbReference>
<proteinExistence type="predicted"/>
<dbReference type="Proteomes" id="UP001596254">
    <property type="component" value="Unassembled WGS sequence"/>
</dbReference>